<dbReference type="InterPro" id="IPR000515">
    <property type="entry name" value="MetI-like"/>
</dbReference>
<feature type="transmembrane region" description="Helical" evidence="7">
    <location>
        <begin position="233"/>
        <end position="252"/>
    </location>
</feature>
<evidence type="ECO:0000256" key="7">
    <source>
        <dbReference type="RuleBase" id="RU363032"/>
    </source>
</evidence>
<dbReference type="GO" id="GO:0005524">
    <property type="term" value="F:ATP binding"/>
    <property type="evidence" value="ECO:0007669"/>
    <property type="project" value="UniProtKB-KW"/>
</dbReference>
<keyword evidence="5 7" id="KW-1133">Transmembrane helix</keyword>
<name>A0ABR5ANG0_9BACL</name>
<dbReference type="Proteomes" id="UP000031967">
    <property type="component" value="Unassembled WGS sequence"/>
</dbReference>
<feature type="transmembrane region" description="Helical" evidence="7">
    <location>
        <begin position="134"/>
        <end position="153"/>
    </location>
</feature>
<feature type="transmembrane region" description="Helical" evidence="7">
    <location>
        <begin position="5"/>
        <end position="24"/>
    </location>
</feature>
<evidence type="ECO:0000259" key="8">
    <source>
        <dbReference type="PROSITE" id="PS50928"/>
    </source>
</evidence>
<reference evidence="9 10" key="1">
    <citation type="submission" date="2014-12" db="EMBL/GenBank/DDBJ databases">
        <title>Draft genome sequence of Paenibacillus kamchatkensis strain B-2647.</title>
        <authorList>
            <person name="Karlyshev A.V."/>
            <person name="Kudryashova E.B."/>
        </authorList>
    </citation>
    <scope>NUCLEOTIDE SEQUENCE [LARGE SCALE GENOMIC DNA]</scope>
    <source>
        <strain evidence="9 10">VKM B-2647</strain>
    </source>
</reference>
<protein>
    <submittedName>
        <fullName evidence="9">Sugar ABC transporter ATP-binding protein</fullName>
    </submittedName>
</protein>
<evidence type="ECO:0000256" key="4">
    <source>
        <dbReference type="ARBA" id="ARBA00022692"/>
    </source>
</evidence>
<feature type="domain" description="ABC transmembrane type-1" evidence="8">
    <location>
        <begin position="63"/>
        <end position="254"/>
    </location>
</feature>
<organism evidence="9 10">
    <name type="scientific">Gordoniibacillus kamchatkensis</name>
    <dbReference type="NCBI Taxonomy" id="1590651"/>
    <lineage>
        <taxon>Bacteria</taxon>
        <taxon>Bacillati</taxon>
        <taxon>Bacillota</taxon>
        <taxon>Bacilli</taxon>
        <taxon>Bacillales</taxon>
        <taxon>Paenibacillaceae</taxon>
        <taxon>Gordoniibacillus</taxon>
    </lineage>
</organism>
<dbReference type="PANTHER" id="PTHR43744">
    <property type="entry name" value="ABC TRANSPORTER PERMEASE PROTEIN MG189-RELATED-RELATED"/>
    <property type="match status" value="1"/>
</dbReference>
<dbReference type="Pfam" id="PF00528">
    <property type="entry name" value="BPD_transp_1"/>
    <property type="match status" value="1"/>
</dbReference>
<dbReference type="SUPFAM" id="SSF161098">
    <property type="entry name" value="MetI-like"/>
    <property type="match status" value="1"/>
</dbReference>
<evidence type="ECO:0000313" key="10">
    <source>
        <dbReference type="Proteomes" id="UP000031967"/>
    </source>
</evidence>
<keyword evidence="9" id="KW-0547">Nucleotide-binding</keyword>
<dbReference type="InterPro" id="IPR035906">
    <property type="entry name" value="MetI-like_sf"/>
</dbReference>
<accession>A0ABR5ANG0</accession>
<keyword evidence="9" id="KW-0067">ATP-binding</keyword>
<sequence>MVLVYFLLFLFSIVFLFPLCWMFLTSVKELGAIYLVPPQWIPKVFQWENYMKIFRDYPLGTYLSNSVEYTIISTFGIVLSSSLVAFGFARIRARGKDPLFALVLATMMLPYQVTMIPQYLLFRKLGWVDSYLPLVIPAFTGSAFIIFLLRQFYIGLSKDLDEAVSIDGGGYFTIFFRIIIPLSLPAMATAGIMEFMYRWNDLLGPLIYLNTTNKFPLALGLANFTSSYGATQWNILMTAAVVSVIPPLLLFFTAQKYFIQGIVVHASKD</sequence>
<dbReference type="EMBL" id="JXAK01000001">
    <property type="protein sequence ID" value="KIL42554.1"/>
    <property type="molecule type" value="Genomic_DNA"/>
</dbReference>
<feature type="transmembrane region" description="Helical" evidence="7">
    <location>
        <begin position="100"/>
        <end position="122"/>
    </location>
</feature>
<keyword evidence="4 7" id="KW-0812">Transmembrane</keyword>
<dbReference type="CDD" id="cd06261">
    <property type="entry name" value="TM_PBP2"/>
    <property type="match status" value="1"/>
</dbReference>
<evidence type="ECO:0000256" key="6">
    <source>
        <dbReference type="ARBA" id="ARBA00023136"/>
    </source>
</evidence>
<comment type="subcellular location">
    <subcellularLocation>
        <location evidence="1 7">Cell membrane</location>
        <topology evidence="1 7">Multi-pass membrane protein</topology>
    </subcellularLocation>
</comment>
<evidence type="ECO:0000256" key="2">
    <source>
        <dbReference type="ARBA" id="ARBA00022448"/>
    </source>
</evidence>
<gene>
    <name evidence="9" type="ORF">SD70_01025</name>
</gene>
<feature type="transmembrane region" description="Helical" evidence="7">
    <location>
        <begin position="174"/>
        <end position="197"/>
    </location>
</feature>
<comment type="similarity">
    <text evidence="7">Belongs to the binding-protein-dependent transport system permease family.</text>
</comment>
<comment type="caution">
    <text evidence="9">The sequence shown here is derived from an EMBL/GenBank/DDBJ whole genome shotgun (WGS) entry which is preliminary data.</text>
</comment>
<dbReference type="PANTHER" id="PTHR43744:SF12">
    <property type="entry name" value="ABC TRANSPORTER PERMEASE PROTEIN MG189-RELATED"/>
    <property type="match status" value="1"/>
</dbReference>
<keyword evidence="3" id="KW-1003">Cell membrane</keyword>
<evidence type="ECO:0000313" key="9">
    <source>
        <dbReference type="EMBL" id="KIL42554.1"/>
    </source>
</evidence>
<evidence type="ECO:0000256" key="1">
    <source>
        <dbReference type="ARBA" id="ARBA00004651"/>
    </source>
</evidence>
<keyword evidence="2 7" id="KW-0813">Transport</keyword>
<keyword evidence="10" id="KW-1185">Reference proteome</keyword>
<dbReference type="Gene3D" id="1.10.3720.10">
    <property type="entry name" value="MetI-like"/>
    <property type="match status" value="1"/>
</dbReference>
<dbReference type="PROSITE" id="PS50928">
    <property type="entry name" value="ABC_TM1"/>
    <property type="match status" value="1"/>
</dbReference>
<evidence type="ECO:0000256" key="5">
    <source>
        <dbReference type="ARBA" id="ARBA00022989"/>
    </source>
</evidence>
<evidence type="ECO:0000256" key="3">
    <source>
        <dbReference type="ARBA" id="ARBA00022475"/>
    </source>
</evidence>
<proteinExistence type="inferred from homology"/>
<keyword evidence="6 7" id="KW-0472">Membrane</keyword>
<feature type="transmembrane region" description="Helical" evidence="7">
    <location>
        <begin position="69"/>
        <end position="88"/>
    </location>
</feature>